<dbReference type="InterPro" id="IPR013083">
    <property type="entry name" value="Znf_RING/FYVE/PHD"/>
</dbReference>
<dbReference type="GeneTree" id="ENSGT01150000287283"/>
<reference evidence="5" key="2">
    <citation type="submission" date="2025-09" db="UniProtKB">
        <authorList>
            <consortium name="Ensembl"/>
        </authorList>
    </citation>
    <scope>IDENTIFICATION</scope>
</reference>
<proteinExistence type="predicted"/>
<dbReference type="GO" id="GO:0008270">
    <property type="term" value="F:zinc ion binding"/>
    <property type="evidence" value="ECO:0007669"/>
    <property type="project" value="UniProtKB-KW"/>
</dbReference>
<dbReference type="SUPFAM" id="SSF57850">
    <property type="entry name" value="RING/U-box"/>
    <property type="match status" value="1"/>
</dbReference>
<evidence type="ECO:0000313" key="5">
    <source>
        <dbReference type="Ensembl" id="ENSGMOP00000046242.1"/>
    </source>
</evidence>
<organism evidence="5 6">
    <name type="scientific">Gadus morhua</name>
    <name type="common">Atlantic cod</name>
    <dbReference type="NCBI Taxonomy" id="8049"/>
    <lineage>
        <taxon>Eukaryota</taxon>
        <taxon>Metazoa</taxon>
        <taxon>Chordata</taxon>
        <taxon>Craniata</taxon>
        <taxon>Vertebrata</taxon>
        <taxon>Euteleostomi</taxon>
        <taxon>Actinopterygii</taxon>
        <taxon>Neopterygii</taxon>
        <taxon>Teleostei</taxon>
        <taxon>Neoteleostei</taxon>
        <taxon>Acanthomorphata</taxon>
        <taxon>Zeiogadaria</taxon>
        <taxon>Gadariae</taxon>
        <taxon>Gadiformes</taxon>
        <taxon>Gadoidei</taxon>
        <taxon>Gadidae</taxon>
        <taxon>Gadus</taxon>
    </lineage>
</organism>
<feature type="domain" description="Zinc finger RING-type eukaryotic" evidence="4">
    <location>
        <begin position="15"/>
        <end position="34"/>
    </location>
</feature>
<reference evidence="5" key="1">
    <citation type="submission" date="2025-08" db="UniProtKB">
        <authorList>
            <consortium name="Ensembl"/>
        </authorList>
    </citation>
    <scope>IDENTIFICATION</scope>
</reference>
<dbReference type="AlphaFoldDB" id="A0A8C5BI00"/>
<dbReference type="InterPro" id="IPR027370">
    <property type="entry name" value="Znf-RING_euk"/>
</dbReference>
<evidence type="ECO:0000256" key="1">
    <source>
        <dbReference type="ARBA" id="ARBA00022723"/>
    </source>
</evidence>
<accession>A0A8C5BI00</accession>
<keyword evidence="1" id="KW-0479">Metal-binding</keyword>
<protein>
    <recommendedName>
        <fullName evidence="4">Zinc finger RING-type eukaryotic domain-containing protein</fullName>
    </recommendedName>
</protein>
<keyword evidence="3" id="KW-0862">Zinc</keyword>
<sequence length="49" mass="5366">MASANTSWSEENFSCSICLDVFSSPVTTPCGHNFFGLTQSNRYLYSAPP</sequence>
<dbReference type="Pfam" id="PF13445">
    <property type="entry name" value="zf-RING_UBOX"/>
    <property type="match status" value="1"/>
</dbReference>
<name>A0A8C5BI00_GADMO</name>
<keyword evidence="6" id="KW-1185">Reference proteome</keyword>
<evidence type="ECO:0000313" key="6">
    <source>
        <dbReference type="Proteomes" id="UP000694546"/>
    </source>
</evidence>
<evidence type="ECO:0000259" key="4">
    <source>
        <dbReference type="Pfam" id="PF13445"/>
    </source>
</evidence>
<dbReference type="Gene3D" id="3.30.40.10">
    <property type="entry name" value="Zinc/RING finger domain, C3HC4 (zinc finger)"/>
    <property type="match status" value="1"/>
</dbReference>
<evidence type="ECO:0000256" key="2">
    <source>
        <dbReference type="ARBA" id="ARBA00022771"/>
    </source>
</evidence>
<dbReference type="Ensembl" id="ENSGMOT00000067615.1">
    <property type="protein sequence ID" value="ENSGMOP00000046242.1"/>
    <property type="gene ID" value="ENSGMOG00000024916.1"/>
</dbReference>
<evidence type="ECO:0000256" key="3">
    <source>
        <dbReference type="ARBA" id="ARBA00022833"/>
    </source>
</evidence>
<dbReference type="Proteomes" id="UP000694546">
    <property type="component" value="Chromosome 4"/>
</dbReference>
<keyword evidence="2" id="KW-0863">Zinc-finger</keyword>